<feature type="compositionally biased region" description="Basic and acidic residues" evidence="1">
    <location>
        <begin position="342"/>
        <end position="391"/>
    </location>
</feature>
<sequence length="435" mass="49524">MGGSSRRLLVRQNATRHNATALETTTYVTPSGLEVQARVRHRAADRAQQAQQAQHPAQHRDTDLPYPDQHFAVFVVFAWNYDVFLIALRCYVTSGWGQRIIIIDNSKTQQLANDRVVAKLAGEVIGVGSQLTFSQVQNYIMSIARERSYDYYFWGHSDTIGLASAPDKLFADEVMRSMEVLQATEPRWGIAFFSSDWLEADWFSAMRTDMVRELQYDTFVQVYFSDCDFYPRVRAAGWKTLVAPEFPGHVYDMNTALSLPLHDWNATRDALEKAKSEINNNNRNDWKEKTFTYGERVGMEIFQKASNSYFYEKWGTMNCGEIDGMHPFGLTPHGPLKIQPWEARKKREEEERAKREKEEADKRAAEEEAKAEEAKKAAEEAQRKAEEEAREAAGPVAAEDQQDELQGARQEFAEIRKAATQDGEGEGAGKVIVLP</sequence>
<comment type="caution">
    <text evidence="2">The sequence shown here is derived from an EMBL/GenBank/DDBJ whole genome shotgun (WGS) entry which is preliminary data.</text>
</comment>
<dbReference type="SUPFAM" id="SSF53448">
    <property type="entry name" value="Nucleotide-diphospho-sugar transferases"/>
    <property type="match status" value="1"/>
</dbReference>
<organism evidence="2 3">
    <name type="scientific">[Myrmecia] bisecta</name>
    <dbReference type="NCBI Taxonomy" id="41462"/>
    <lineage>
        <taxon>Eukaryota</taxon>
        <taxon>Viridiplantae</taxon>
        <taxon>Chlorophyta</taxon>
        <taxon>core chlorophytes</taxon>
        <taxon>Trebouxiophyceae</taxon>
        <taxon>Trebouxiales</taxon>
        <taxon>Trebouxiaceae</taxon>
        <taxon>Myrmecia</taxon>
    </lineage>
</organism>
<dbReference type="InterPro" id="IPR029044">
    <property type="entry name" value="Nucleotide-diphossugar_trans"/>
</dbReference>
<proteinExistence type="predicted"/>
<gene>
    <name evidence="2" type="ORF">WJX72_005354</name>
</gene>
<accession>A0AAW1Q350</accession>
<feature type="region of interest" description="Disordered" evidence="1">
    <location>
        <begin position="330"/>
        <end position="435"/>
    </location>
</feature>
<protein>
    <submittedName>
        <fullName evidence="2">Uncharacterized protein</fullName>
    </submittedName>
</protein>
<evidence type="ECO:0000313" key="2">
    <source>
        <dbReference type="EMBL" id="KAK9815537.1"/>
    </source>
</evidence>
<dbReference type="EMBL" id="JALJOR010000006">
    <property type="protein sequence ID" value="KAK9815537.1"/>
    <property type="molecule type" value="Genomic_DNA"/>
</dbReference>
<keyword evidence="3" id="KW-1185">Reference proteome</keyword>
<reference evidence="2 3" key="1">
    <citation type="journal article" date="2024" name="Nat. Commun.">
        <title>Phylogenomics reveals the evolutionary origins of lichenization in chlorophyte algae.</title>
        <authorList>
            <person name="Puginier C."/>
            <person name="Libourel C."/>
            <person name="Otte J."/>
            <person name="Skaloud P."/>
            <person name="Haon M."/>
            <person name="Grisel S."/>
            <person name="Petersen M."/>
            <person name="Berrin J.G."/>
            <person name="Delaux P.M."/>
            <person name="Dal Grande F."/>
            <person name="Keller J."/>
        </authorList>
    </citation>
    <scope>NUCLEOTIDE SEQUENCE [LARGE SCALE GENOMIC DNA]</scope>
    <source>
        <strain evidence="2 3">SAG 2043</strain>
    </source>
</reference>
<dbReference type="Proteomes" id="UP001489004">
    <property type="component" value="Unassembled WGS sequence"/>
</dbReference>
<dbReference type="AlphaFoldDB" id="A0AAW1Q350"/>
<evidence type="ECO:0000256" key="1">
    <source>
        <dbReference type="SAM" id="MobiDB-lite"/>
    </source>
</evidence>
<evidence type="ECO:0000313" key="3">
    <source>
        <dbReference type="Proteomes" id="UP001489004"/>
    </source>
</evidence>
<name>A0AAW1Q350_9CHLO</name>